<name>A0ABT0FIB2_9MICO</name>
<dbReference type="GO" id="GO:0016787">
    <property type="term" value="F:hydrolase activity"/>
    <property type="evidence" value="ECO:0007669"/>
    <property type="project" value="UniProtKB-KW"/>
</dbReference>
<gene>
    <name evidence="4" type="ORF">KZC51_16840</name>
</gene>
<reference evidence="4 5" key="1">
    <citation type="submission" date="2021-06" db="EMBL/GenBank/DDBJ databases">
        <title>Genome-based taxonomic framework of Microbacterium strains isolated from marine environment, the description of four new species and reclassification of four preexisting species.</title>
        <authorList>
            <person name="Lee S.D."/>
            <person name="Kim S.-M."/>
            <person name="Byeon Y.-S."/>
            <person name="Yang H.L."/>
            <person name="Kim I.S."/>
        </authorList>
    </citation>
    <scope>NUCLEOTIDE SEQUENCE [LARGE SCALE GENOMIC DNA]</scope>
    <source>
        <strain evidence="4 5">SSW1-49</strain>
    </source>
</reference>
<sequence>MHVGGPWQDEGVSENLTIDDTATRWSTPDRAGMPLVVLLHGYGADEHDLFGLVPHLPEGIVAASVAAPLSPPWPMPGRSWYPIEGLDGRSAVAVTAAADAFLRWLDTAGAEASSVALLGFSQGAAVALQALRLAPERFGAVAALSGYATPGELPLDDTLKELRPPVFWGRGSHDDVIPPALIDHTAQWLPEHSELSGRVYIGLTHSISEEELVDVRLFLEKWIDDIAP</sequence>
<dbReference type="InterPro" id="IPR029058">
    <property type="entry name" value="AB_hydrolase_fold"/>
</dbReference>
<dbReference type="PANTHER" id="PTHR10655:SF17">
    <property type="entry name" value="LYSOPHOSPHOLIPASE-LIKE PROTEIN 1"/>
    <property type="match status" value="1"/>
</dbReference>
<dbReference type="InterPro" id="IPR003140">
    <property type="entry name" value="PLipase/COase/thioEstase"/>
</dbReference>
<dbReference type="PANTHER" id="PTHR10655">
    <property type="entry name" value="LYSOPHOSPHOLIPASE-RELATED"/>
    <property type="match status" value="1"/>
</dbReference>
<dbReference type="EMBL" id="JAHWXN010000002">
    <property type="protein sequence ID" value="MCK2037796.1"/>
    <property type="molecule type" value="Genomic_DNA"/>
</dbReference>
<dbReference type="InterPro" id="IPR050565">
    <property type="entry name" value="LYPA1-2/EST-like"/>
</dbReference>
<comment type="similarity">
    <text evidence="1">Belongs to the AB hydrolase superfamily. AB hydrolase 2 family.</text>
</comment>
<keyword evidence="2 4" id="KW-0378">Hydrolase</keyword>
<organism evidence="4 5">
    <name type="scientific">Microbacterium croceum</name>
    <dbReference type="NCBI Taxonomy" id="2851645"/>
    <lineage>
        <taxon>Bacteria</taxon>
        <taxon>Bacillati</taxon>
        <taxon>Actinomycetota</taxon>
        <taxon>Actinomycetes</taxon>
        <taxon>Micrococcales</taxon>
        <taxon>Microbacteriaceae</taxon>
        <taxon>Microbacterium</taxon>
    </lineage>
</organism>
<protein>
    <submittedName>
        <fullName evidence="4">Alpha/beta fold hydrolase</fullName>
    </submittedName>
</protein>
<evidence type="ECO:0000256" key="1">
    <source>
        <dbReference type="ARBA" id="ARBA00006499"/>
    </source>
</evidence>
<evidence type="ECO:0000256" key="2">
    <source>
        <dbReference type="ARBA" id="ARBA00022801"/>
    </source>
</evidence>
<dbReference type="Proteomes" id="UP001300096">
    <property type="component" value="Unassembled WGS sequence"/>
</dbReference>
<keyword evidence="5" id="KW-1185">Reference proteome</keyword>
<feature type="domain" description="Phospholipase/carboxylesterase/thioesterase" evidence="3">
    <location>
        <begin position="28"/>
        <end position="223"/>
    </location>
</feature>
<comment type="caution">
    <text evidence="4">The sequence shown here is derived from an EMBL/GenBank/DDBJ whole genome shotgun (WGS) entry which is preliminary data.</text>
</comment>
<proteinExistence type="inferred from homology"/>
<accession>A0ABT0FIB2</accession>
<dbReference type="Gene3D" id="3.40.50.1820">
    <property type="entry name" value="alpha/beta hydrolase"/>
    <property type="match status" value="1"/>
</dbReference>
<dbReference type="Pfam" id="PF02230">
    <property type="entry name" value="Abhydrolase_2"/>
    <property type="match status" value="1"/>
</dbReference>
<evidence type="ECO:0000313" key="4">
    <source>
        <dbReference type="EMBL" id="MCK2037796.1"/>
    </source>
</evidence>
<dbReference type="SUPFAM" id="SSF53474">
    <property type="entry name" value="alpha/beta-Hydrolases"/>
    <property type="match status" value="1"/>
</dbReference>
<evidence type="ECO:0000313" key="5">
    <source>
        <dbReference type="Proteomes" id="UP001300096"/>
    </source>
</evidence>
<evidence type="ECO:0000259" key="3">
    <source>
        <dbReference type="Pfam" id="PF02230"/>
    </source>
</evidence>